<reference evidence="2" key="1">
    <citation type="journal article" date="2017" name="Nat. Microbiol.">
        <title>Global analysis of biosynthetic gene clusters reveals vast potential of secondary metabolite production in Penicillium species.</title>
        <authorList>
            <person name="Nielsen J.C."/>
            <person name="Grijseels S."/>
            <person name="Prigent S."/>
            <person name="Ji B."/>
            <person name="Dainat J."/>
            <person name="Nielsen K.F."/>
            <person name="Frisvad J.C."/>
            <person name="Workman M."/>
            <person name="Nielsen J."/>
        </authorList>
    </citation>
    <scope>NUCLEOTIDE SEQUENCE [LARGE SCALE GENOMIC DNA]</scope>
    <source>
        <strain evidence="2">IBT 31811</strain>
    </source>
</reference>
<protein>
    <submittedName>
        <fullName evidence="1">Uncharacterized protein</fullName>
    </submittedName>
</protein>
<organism evidence="1 2">
    <name type="scientific">Penicillium antarcticum</name>
    <dbReference type="NCBI Taxonomy" id="416450"/>
    <lineage>
        <taxon>Eukaryota</taxon>
        <taxon>Fungi</taxon>
        <taxon>Dikarya</taxon>
        <taxon>Ascomycota</taxon>
        <taxon>Pezizomycotina</taxon>
        <taxon>Eurotiomycetes</taxon>
        <taxon>Eurotiomycetidae</taxon>
        <taxon>Eurotiales</taxon>
        <taxon>Aspergillaceae</taxon>
        <taxon>Penicillium</taxon>
    </lineage>
</organism>
<gene>
    <name evidence="1" type="ORF">PENANT_c083G11243</name>
</gene>
<dbReference type="EMBL" id="MDYN01000083">
    <property type="protein sequence ID" value="OQD78765.1"/>
    <property type="molecule type" value="Genomic_DNA"/>
</dbReference>
<keyword evidence="2" id="KW-1185">Reference proteome</keyword>
<evidence type="ECO:0000313" key="2">
    <source>
        <dbReference type="Proteomes" id="UP000191672"/>
    </source>
</evidence>
<sequence>MAAQAVFGACSEAEKSGKNDIKAMLTDPKCNIKKILSLLHGLWSGLPDTAKEKIDPEHETKRKNSGKLKVDRPKKIRKLTKSIHTEFKLDKEFMNKVLVWNNNPLSFFHEGESRLEMTESPFDGMNAYMEKLSNRTGMDKIRLRLLKVMYYRLSGCVGWTQMCQRRTRMAQITTNPDMSGWVNDGKRIDKLCRDIGSVRQTERFDQYFHLGNLFYSLQDVADYW</sequence>
<comment type="caution">
    <text evidence="1">The sequence shown here is derived from an EMBL/GenBank/DDBJ whole genome shotgun (WGS) entry which is preliminary data.</text>
</comment>
<proteinExistence type="predicted"/>
<dbReference type="STRING" id="416450.A0A1V6PP12"/>
<dbReference type="AlphaFoldDB" id="A0A1V6PP12"/>
<name>A0A1V6PP12_9EURO</name>
<evidence type="ECO:0000313" key="1">
    <source>
        <dbReference type="EMBL" id="OQD78765.1"/>
    </source>
</evidence>
<dbReference type="Proteomes" id="UP000191672">
    <property type="component" value="Unassembled WGS sequence"/>
</dbReference>
<accession>A0A1V6PP12</accession>